<dbReference type="Pfam" id="PF11318">
    <property type="entry name" value="DUF3120"/>
    <property type="match status" value="1"/>
</dbReference>
<dbReference type="eggNOG" id="ENOG502ZAA4">
    <property type="taxonomic scope" value="Bacteria"/>
</dbReference>
<feature type="transmembrane region" description="Helical" evidence="1">
    <location>
        <begin position="226"/>
        <end position="247"/>
    </location>
</feature>
<gene>
    <name evidence="2" type="ORF">EU91_0270</name>
</gene>
<feature type="transmembrane region" description="Helical" evidence="1">
    <location>
        <begin position="114"/>
        <end position="134"/>
    </location>
</feature>
<comment type="caution">
    <text evidence="2">The sequence shown here is derived from an EMBL/GenBank/DDBJ whole genome shotgun (WGS) entry which is preliminary data.</text>
</comment>
<protein>
    <submittedName>
        <fullName evidence="2">Permeases of the major facilitator</fullName>
    </submittedName>
</protein>
<accession>A0A0A1ZJB9</accession>
<dbReference type="EMBL" id="JNAH01000003">
    <property type="protein sequence ID" value="KGF88339.1"/>
    <property type="molecule type" value="Genomic_DNA"/>
</dbReference>
<feature type="transmembrane region" description="Helical" evidence="1">
    <location>
        <begin position="187"/>
        <end position="206"/>
    </location>
</feature>
<evidence type="ECO:0000313" key="3">
    <source>
        <dbReference type="Proteomes" id="UP000030598"/>
    </source>
</evidence>
<dbReference type="Proteomes" id="UP000030598">
    <property type="component" value="Unassembled WGS sequence"/>
</dbReference>
<feature type="transmembrane region" description="Helical" evidence="1">
    <location>
        <begin position="85"/>
        <end position="108"/>
    </location>
</feature>
<keyword evidence="1" id="KW-0472">Membrane</keyword>
<feature type="transmembrane region" description="Helical" evidence="1">
    <location>
        <begin position="37"/>
        <end position="55"/>
    </location>
</feature>
<name>A0A0A1ZJB9_PROMR</name>
<dbReference type="AlphaFoldDB" id="A0A0A1ZJB9"/>
<dbReference type="OrthoDB" id="508743at2"/>
<reference evidence="3" key="1">
    <citation type="journal article" date="2014" name="Sci. Data">
        <title>Genomes of diverse isolates of the marine cyanobacterium Prochlorococcus.</title>
        <authorList>
            <person name="Biller S."/>
            <person name="Berube P."/>
            <person name="Thompson J."/>
            <person name="Kelly L."/>
            <person name="Roggensack S."/>
            <person name="Awad L."/>
            <person name="Roache-Johnson K."/>
            <person name="Ding H."/>
            <person name="Giovannoni S.J."/>
            <person name="Moore L.R."/>
            <person name="Chisholm S.W."/>
        </authorList>
    </citation>
    <scope>NUCLEOTIDE SEQUENCE [LARGE SCALE GENOMIC DNA]</scope>
    <source>
        <strain evidence="3">GP2</strain>
    </source>
</reference>
<keyword evidence="1" id="KW-0812">Transmembrane</keyword>
<evidence type="ECO:0000256" key="1">
    <source>
        <dbReference type="SAM" id="Phobius"/>
    </source>
</evidence>
<keyword evidence="1" id="KW-1133">Transmembrane helix</keyword>
<organism evidence="2 3">
    <name type="scientific">Prochlorococcus marinus str. GP2</name>
    <dbReference type="NCBI Taxonomy" id="59925"/>
    <lineage>
        <taxon>Bacteria</taxon>
        <taxon>Bacillati</taxon>
        <taxon>Cyanobacteriota</taxon>
        <taxon>Cyanophyceae</taxon>
        <taxon>Synechococcales</taxon>
        <taxon>Prochlorococcaceae</taxon>
        <taxon>Prochlorococcus</taxon>
    </lineage>
</organism>
<dbReference type="InterPro" id="IPR021468">
    <property type="entry name" value="DUF3120"/>
</dbReference>
<feature type="transmembrane region" description="Helical" evidence="1">
    <location>
        <begin position="141"/>
        <end position="162"/>
    </location>
</feature>
<evidence type="ECO:0000313" key="2">
    <source>
        <dbReference type="EMBL" id="KGF88339.1"/>
    </source>
</evidence>
<proteinExistence type="predicted"/>
<dbReference type="RefSeq" id="WP_032523880.1">
    <property type="nucleotide sequence ID" value="NZ_CP138934.1"/>
</dbReference>
<dbReference type="STRING" id="59925.EU91_0270"/>
<sequence length="255" mass="28295">MKELITKNLEVKDKFNNELHNTVDSFEDSFLSNPVSLRLWSSFFVILPIFVQAPWVRLEPISALCFTFVILLVAFLLNKKGSNKWFIVSSLLLGVAGSWLGGCLFWGWLSPFPILHIPVEAVVLPLALIGFGTNWKIGSSFYISSLFGTAVTDITIFLIGIMDQWRQVITADSENAPIILQETSESLIHIKSLSIIVFVALILWFISKEILDSATINTTSGKALLVSSYVIQTTLIVDGIFIFLAILQPTLSGLV</sequence>
<feature type="transmembrane region" description="Helical" evidence="1">
    <location>
        <begin position="61"/>
        <end position="78"/>
    </location>
</feature>